<feature type="transmembrane region" description="Helical" evidence="1">
    <location>
        <begin position="683"/>
        <end position="709"/>
    </location>
</feature>
<feature type="transmembrane region" description="Helical" evidence="1">
    <location>
        <begin position="488"/>
        <end position="508"/>
    </location>
</feature>
<feature type="transmembrane region" description="Helical" evidence="1">
    <location>
        <begin position="75"/>
        <end position="94"/>
    </location>
</feature>
<feature type="transmembrane region" description="Helical" evidence="1">
    <location>
        <begin position="204"/>
        <end position="221"/>
    </location>
</feature>
<comment type="caution">
    <text evidence="2">The sequence shown here is derived from an EMBL/GenBank/DDBJ whole genome shotgun (WGS) entry which is preliminary data.</text>
</comment>
<dbReference type="PANTHER" id="PTHR36840:SF1">
    <property type="entry name" value="BLL5714 PROTEIN"/>
    <property type="match status" value="1"/>
</dbReference>
<reference evidence="3" key="1">
    <citation type="journal article" date="2019" name="Int. J. Syst. Evol. Microbiol.">
        <title>The Global Catalogue of Microorganisms (GCM) 10K type strain sequencing project: providing services to taxonomists for standard genome sequencing and annotation.</title>
        <authorList>
            <consortium name="The Broad Institute Genomics Platform"/>
            <consortium name="The Broad Institute Genome Sequencing Center for Infectious Disease"/>
            <person name="Wu L."/>
            <person name="Ma J."/>
        </authorList>
    </citation>
    <scope>NUCLEOTIDE SEQUENCE [LARGE SCALE GENOMIC DNA]</scope>
    <source>
        <strain evidence="3">ZS-35-S2</strain>
    </source>
</reference>
<keyword evidence="1" id="KW-1133">Transmembrane helix</keyword>
<feature type="transmembrane region" description="Helical" evidence="1">
    <location>
        <begin position="463"/>
        <end position="482"/>
    </location>
</feature>
<accession>A0ABW1KHB5</accession>
<keyword evidence="3" id="KW-1185">Reference proteome</keyword>
<feature type="transmembrane region" description="Helical" evidence="1">
    <location>
        <begin position="543"/>
        <end position="563"/>
    </location>
</feature>
<feature type="transmembrane region" description="Helical" evidence="1">
    <location>
        <begin position="49"/>
        <end position="69"/>
    </location>
</feature>
<feature type="transmembrane region" description="Helical" evidence="1">
    <location>
        <begin position="227"/>
        <end position="249"/>
    </location>
</feature>
<name>A0ABW1KHB5_9ACTN</name>
<feature type="transmembrane region" description="Helical" evidence="1">
    <location>
        <begin position="611"/>
        <end position="631"/>
    </location>
</feature>
<keyword evidence="1" id="KW-0472">Membrane</keyword>
<dbReference type="Proteomes" id="UP001596203">
    <property type="component" value="Unassembled WGS sequence"/>
</dbReference>
<evidence type="ECO:0000256" key="1">
    <source>
        <dbReference type="SAM" id="Phobius"/>
    </source>
</evidence>
<protein>
    <submittedName>
        <fullName evidence="2">Low temperature requirement protein A</fullName>
    </submittedName>
</protein>
<feature type="transmembrane region" description="Helical" evidence="1">
    <location>
        <begin position="652"/>
        <end position="671"/>
    </location>
</feature>
<evidence type="ECO:0000313" key="2">
    <source>
        <dbReference type="EMBL" id="MFC6020428.1"/>
    </source>
</evidence>
<gene>
    <name evidence="2" type="ORF">ACFP2T_30195</name>
</gene>
<dbReference type="Pfam" id="PF06772">
    <property type="entry name" value="LtrA"/>
    <property type="match status" value="2"/>
</dbReference>
<dbReference type="RefSeq" id="WP_377427605.1">
    <property type="nucleotide sequence ID" value="NZ_JBHSPR010000032.1"/>
</dbReference>
<dbReference type="InterPro" id="IPR010640">
    <property type="entry name" value="Low_temperature_requirement_A"/>
</dbReference>
<evidence type="ECO:0000313" key="3">
    <source>
        <dbReference type="Proteomes" id="UP001596203"/>
    </source>
</evidence>
<feature type="transmembrane region" description="Helical" evidence="1">
    <location>
        <begin position="302"/>
        <end position="322"/>
    </location>
</feature>
<sequence>MERLLRKPRSPREVSFLELFFDLAIIFALTQIAQRFLRDFGWENSVQTLILLAAIWSLWVAGALMTDWFNPDEPYVHLLTIAGMFGGLLVAAAVPDAFAGHGFVFAGTYVAVNLGRHLANVRTLGGHPLQEQMQRSAIWCGVSAIPWLTGAFLPATPRLVCWSVAIVLDYLGVTVGRPVPGIGQTGEGYVRLVGEHIAERYRQIFIISLGVLILVSGISLSGTRLDIVRLLAFAIAFANAVLLLWSWFLPRGLNLADTIDRQPRRALRTSHIHVVGLAGIVVTAMGDQILITRPLGETRTPWSAAIIAGPFLFLAGRALYAWTVFRRPAWRAPVGMLVLAAISPGLLLLPPLAVAVVVNLVLLGVVLSYRHIQLGPVVTAVGSRLERLLRKREHPREISFHELFFDLAMIFALSRLSQRVLNDFGLVNLAETLVLFCAIWWVWVATAWSTDWFNPEEPYLQRLIIGIMFAGLLMAAAVPNAFGEHGLLFAGAYAAIHIVRGLVIVPALRGHPLQARSARVLIWFGISAVAWVVGALLPPLPQLVLWAVAVAVDGVSAWLGWPVPRLTRPQAHLRVIGEHIAERYRQVYIIALGELVLVSGLVYSGTGFDTIRTLAFTIAFANAVLMLWSYFLPRGRDLGTAVNTTAPRTAVAAAYCHGLMVAAAVVTAVGAEMLIRRPLGETRVAWVLIIIGGIVLHVIARTVYGVVMFEARRPWRGPVALGVIAAITPGLLAAPLLVVAGALNIVLLCLVLSYRTAKVAPSAAVST</sequence>
<feature type="transmembrane region" description="Helical" evidence="1">
    <location>
        <begin position="721"/>
        <end position="754"/>
    </location>
</feature>
<feature type="transmembrane region" description="Helical" evidence="1">
    <location>
        <begin position="520"/>
        <end position="537"/>
    </location>
</feature>
<dbReference type="EMBL" id="JBHSPR010000032">
    <property type="protein sequence ID" value="MFC6020428.1"/>
    <property type="molecule type" value="Genomic_DNA"/>
</dbReference>
<feature type="transmembrane region" description="Helical" evidence="1">
    <location>
        <begin position="20"/>
        <end position="37"/>
    </location>
</feature>
<proteinExistence type="predicted"/>
<organism evidence="2 3">
    <name type="scientific">Plantactinospora solaniradicis</name>
    <dbReference type="NCBI Taxonomy" id="1723736"/>
    <lineage>
        <taxon>Bacteria</taxon>
        <taxon>Bacillati</taxon>
        <taxon>Actinomycetota</taxon>
        <taxon>Actinomycetes</taxon>
        <taxon>Micromonosporales</taxon>
        <taxon>Micromonosporaceae</taxon>
        <taxon>Plantactinospora</taxon>
    </lineage>
</organism>
<feature type="transmembrane region" description="Helical" evidence="1">
    <location>
        <begin position="433"/>
        <end position="451"/>
    </location>
</feature>
<feature type="transmembrane region" description="Helical" evidence="1">
    <location>
        <begin position="270"/>
        <end position="290"/>
    </location>
</feature>
<dbReference type="PANTHER" id="PTHR36840">
    <property type="entry name" value="BLL5714 PROTEIN"/>
    <property type="match status" value="1"/>
</dbReference>
<feature type="transmembrane region" description="Helical" evidence="1">
    <location>
        <begin position="584"/>
        <end position="605"/>
    </location>
</feature>
<keyword evidence="1" id="KW-0812">Transmembrane</keyword>